<keyword evidence="1" id="KW-1133">Transmembrane helix</keyword>
<organism evidence="2">
    <name type="scientific">Leptospira borgpetersenii serovar Ballum</name>
    <dbReference type="NCBI Taxonomy" id="280505"/>
    <lineage>
        <taxon>Bacteria</taxon>
        <taxon>Pseudomonadati</taxon>
        <taxon>Spirochaetota</taxon>
        <taxon>Spirochaetia</taxon>
        <taxon>Leptospirales</taxon>
        <taxon>Leptospiraceae</taxon>
        <taxon>Leptospira</taxon>
    </lineage>
</organism>
<gene>
    <name evidence="2" type="ORF">LBBP_01489</name>
</gene>
<name>A0A0S2IQ77_LEPBO</name>
<dbReference type="AlphaFoldDB" id="A0A0S2IQ77"/>
<proteinExistence type="predicted"/>
<protein>
    <recommendedName>
        <fullName evidence="4">Prepilin-type cleavage/methylation N-terminal domain protein</fullName>
    </recommendedName>
</protein>
<dbReference type="Proteomes" id="UP000058857">
    <property type="component" value="Chromosome 1"/>
</dbReference>
<dbReference type="EMBL" id="CP012029">
    <property type="protein sequence ID" value="ALO25778.1"/>
    <property type="molecule type" value="Genomic_DNA"/>
</dbReference>
<reference evidence="2 3" key="1">
    <citation type="journal article" date="2015" name="PLoS Negl. Trop. Dis.">
        <title>Distribution of Plasmids in Distinct Leptospira Pathogenic Species.</title>
        <authorList>
            <person name="Wang Y."/>
            <person name="Zhuang X."/>
            <person name="Zhong Y."/>
            <person name="Zhang C."/>
            <person name="Zhang Y."/>
            <person name="Zeng L."/>
            <person name="Zhu Y."/>
            <person name="He P."/>
            <person name="Dong K."/>
            <person name="Pal U."/>
            <person name="Guo X."/>
            <person name="Qin J."/>
        </authorList>
    </citation>
    <scope>NUCLEOTIDE SEQUENCE [LARGE SCALE GENOMIC DNA]</scope>
    <source>
        <strain evidence="2 3">56604</strain>
    </source>
</reference>
<dbReference type="GeneID" id="61174297"/>
<evidence type="ECO:0000313" key="2">
    <source>
        <dbReference type="EMBL" id="ALO25778.1"/>
    </source>
</evidence>
<evidence type="ECO:0000313" key="3">
    <source>
        <dbReference type="Proteomes" id="UP000058857"/>
    </source>
</evidence>
<dbReference type="PATRIC" id="fig|280505.15.peg.1453"/>
<keyword evidence="1" id="KW-0472">Membrane</keyword>
<dbReference type="NCBIfam" id="TIGR02532">
    <property type="entry name" value="IV_pilin_GFxxxE"/>
    <property type="match status" value="1"/>
</dbReference>
<dbReference type="InterPro" id="IPR012902">
    <property type="entry name" value="N_methyl_site"/>
</dbReference>
<sequence>MIPNSNSRKSVSFRIAKIIRQFGFYKTNLHRNDETRSIGDCAHSSKLIRSGFNLIEVSIALALAGISMTYTYMVIANGIRQQRMATVISNAVHLAKIKMAQIDSVSVLQSDKTTGDIPGYPGYSFETMINEEEMDLMKLAGKENKKPEDLLGGRDSEMNKLIMQRSGQANQGAATVGIIRVFRIKVTIKYPTGNGTESYTAETFKSAQY</sequence>
<feature type="transmembrane region" description="Helical" evidence="1">
    <location>
        <begin position="54"/>
        <end position="75"/>
    </location>
</feature>
<keyword evidence="1" id="KW-0812">Transmembrane</keyword>
<accession>A0A0S2IQ77</accession>
<dbReference type="RefSeq" id="WP_002728531.1">
    <property type="nucleotide sequence ID" value="NZ_CP012029.1"/>
</dbReference>
<evidence type="ECO:0000256" key="1">
    <source>
        <dbReference type="SAM" id="Phobius"/>
    </source>
</evidence>
<evidence type="ECO:0008006" key="4">
    <source>
        <dbReference type="Google" id="ProtNLM"/>
    </source>
</evidence>